<dbReference type="PANTHER" id="PTHR12170">
    <property type="entry name" value="MACROPHAGE ERYTHROBLAST ATTACHER-RELATED"/>
    <property type="match status" value="1"/>
</dbReference>
<accession>A0A9P6GZU8</accession>
<name>A0A9P6GZU8_9MICR</name>
<dbReference type="PANTHER" id="PTHR12170:SF3">
    <property type="entry name" value="GH10162P"/>
    <property type="match status" value="1"/>
</dbReference>
<protein>
    <submittedName>
        <fullName evidence="1">E3 ubiquitin-protein ligase RMND5A</fullName>
    </submittedName>
</protein>
<dbReference type="EMBL" id="SBJO01000031">
    <property type="protein sequence ID" value="KAF9764238.1"/>
    <property type="molecule type" value="Genomic_DNA"/>
</dbReference>
<reference evidence="1 2" key="1">
    <citation type="journal article" date="2020" name="Genome Biol. Evol.">
        <title>Comparative genomics of strictly vertically transmitted, feminizing microsporidia endosymbionts of amphipod crustaceans.</title>
        <authorList>
            <person name="Cormier A."/>
            <person name="Chebbi M.A."/>
            <person name="Giraud I."/>
            <person name="Wattier R."/>
            <person name="Teixeira M."/>
            <person name="Gilbert C."/>
            <person name="Rigaud T."/>
            <person name="Cordaux R."/>
        </authorList>
    </citation>
    <scope>NUCLEOTIDE SEQUENCE [LARGE SCALE GENOMIC DNA]</scope>
    <source>
        <strain evidence="1 2">Ou3-Ou53</strain>
    </source>
</reference>
<dbReference type="OrthoDB" id="1933281at2759"/>
<dbReference type="Proteomes" id="UP000740883">
    <property type="component" value="Unassembled WGS sequence"/>
</dbReference>
<sequence>MFVDFDFVKNSSIELIELIKEERDVEVCKSKILDLWRSLDTLEEDSSVLLVDRSFDSTDQSLLYLLVHHLVENDCLDVVEQFQKEYSSDYLNRLVYDHKLYRTILKDIKNNNFLSLQAFIDQNSGESYILKYYIAIYKFLTCSNQKDSLAILFNEVSLYSKNMANVSKKYLKHLIFKDNIEESISYIKMVLENLFVREYSKLKLTNEYDFLKDLFLVGSSAYKQLQGITVTNIDEDDNILPVEIKLPKGCNYHSLFVCPVLKVLCGEDNKPVLLSCNHVISLNAANVLLKFGNSDTFKCPYCPEMCSSKSILILEL</sequence>
<dbReference type="GO" id="GO:0034657">
    <property type="term" value="C:GID complex"/>
    <property type="evidence" value="ECO:0007669"/>
    <property type="project" value="TreeGrafter"/>
</dbReference>
<dbReference type="GO" id="GO:0005737">
    <property type="term" value="C:cytoplasm"/>
    <property type="evidence" value="ECO:0007669"/>
    <property type="project" value="TreeGrafter"/>
</dbReference>
<dbReference type="GO" id="GO:0004842">
    <property type="term" value="F:ubiquitin-protein transferase activity"/>
    <property type="evidence" value="ECO:0007669"/>
    <property type="project" value="InterPro"/>
</dbReference>
<dbReference type="AlphaFoldDB" id="A0A9P6GZU8"/>
<dbReference type="GO" id="GO:0043161">
    <property type="term" value="P:proteasome-mediated ubiquitin-dependent protein catabolic process"/>
    <property type="evidence" value="ECO:0007669"/>
    <property type="project" value="InterPro"/>
</dbReference>
<keyword evidence="2" id="KW-1185">Reference proteome</keyword>
<comment type="caution">
    <text evidence="1">The sequence shown here is derived from an EMBL/GenBank/DDBJ whole genome shotgun (WGS) entry which is preliminary data.</text>
</comment>
<evidence type="ECO:0000313" key="2">
    <source>
        <dbReference type="Proteomes" id="UP000740883"/>
    </source>
</evidence>
<organism evidence="1 2">
    <name type="scientific">Nosema granulosis</name>
    <dbReference type="NCBI Taxonomy" id="83296"/>
    <lineage>
        <taxon>Eukaryota</taxon>
        <taxon>Fungi</taxon>
        <taxon>Fungi incertae sedis</taxon>
        <taxon>Microsporidia</taxon>
        <taxon>Nosematidae</taxon>
        <taxon>Nosema</taxon>
    </lineage>
</organism>
<dbReference type="InterPro" id="IPR045098">
    <property type="entry name" value="Fyv10_fam"/>
</dbReference>
<gene>
    <name evidence="1" type="primary">Rmnd5a</name>
    <name evidence="1" type="ORF">NGRA_0714</name>
</gene>
<proteinExistence type="predicted"/>
<dbReference type="GO" id="GO:0005634">
    <property type="term" value="C:nucleus"/>
    <property type="evidence" value="ECO:0007669"/>
    <property type="project" value="TreeGrafter"/>
</dbReference>
<evidence type="ECO:0000313" key="1">
    <source>
        <dbReference type="EMBL" id="KAF9764238.1"/>
    </source>
</evidence>